<evidence type="ECO:0000256" key="2">
    <source>
        <dbReference type="SAM" id="MobiDB-lite"/>
    </source>
</evidence>
<dbReference type="EMBL" id="JACHNF010000001">
    <property type="protein sequence ID" value="MBB5978793.1"/>
    <property type="molecule type" value="Genomic_DNA"/>
</dbReference>
<dbReference type="RefSeq" id="WP_184833376.1">
    <property type="nucleotide sequence ID" value="NZ_BAAAVN010000001.1"/>
</dbReference>
<dbReference type="AlphaFoldDB" id="A0A841DJM5"/>
<dbReference type="GO" id="GO:0016811">
    <property type="term" value="F:hydrolase activity, acting on carbon-nitrogen (but not peptide) bonds, in linear amides"/>
    <property type="evidence" value="ECO:0007669"/>
    <property type="project" value="TreeGrafter"/>
</dbReference>
<organism evidence="3 4">
    <name type="scientific">Kribbella solani</name>
    <dbReference type="NCBI Taxonomy" id="236067"/>
    <lineage>
        <taxon>Bacteria</taxon>
        <taxon>Bacillati</taxon>
        <taxon>Actinomycetota</taxon>
        <taxon>Actinomycetes</taxon>
        <taxon>Propionibacteriales</taxon>
        <taxon>Kribbellaceae</taxon>
        <taxon>Kribbella</taxon>
    </lineage>
</organism>
<keyword evidence="4" id="KW-1185">Reference proteome</keyword>
<keyword evidence="1" id="KW-0862">Zinc</keyword>
<comment type="caution">
    <text evidence="3">The sequence shown here is derived from an EMBL/GenBank/DDBJ whole genome shotgun (WGS) entry which is preliminary data.</text>
</comment>
<dbReference type="Proteomes" id="UP000558997">
    <property type="component" value="Unassembled WGS sequence"/>
</dbReference>
<dbReference type="GO" id="GO:0016137">
    <property type="term" value="P:glycoside metabolic process"/>
    <property type="evidence" value="ECO:0007669"/>
    <property type="project" value="UniProtKB-ARBA"/>
</dbReference>
<sequence length="267" mass="28165">MTEQQTRTALVVHAHPDDEVFTTAAATALLKEQGWHVVLRVATAGMHGSADHLTASCALLGIDEWDWLGAQDQWIDDGGQSGPRTLAAAATGEAALDGVAQAVEQAAIALNPQLILTVGRDGLTGHPDHIAISQGVQRALRRIDCRALGARVRAQDVRAGEALVQRLAPGERIGSGQVTGCPDGTLLNEMSGVSEQRRRQAMDEYYPGLGSKPLAELIGVHRASSDGLLLRAVFDAAGWQQDRFEELSASPARASHPNGPSAAPSSR</sequence>
<dbReference type="Pfam" id="PF02585">
    <property type="entry name" value="PIG-L"/>
    <property type="match status" value="1"/>
</dbReference>
<dbReference type="InterPro" id="IPR003737">
    <property type="entry name" value="GlcNAc_PI_deacetylase-related"/>
</dbReference>
<feature type="region of interest" description="Disordered" evidence="2">
    <location>
        <begin position="246"/>
        <end position="267"/>
    </location>
</feature>
<evidence type="ECO:0000256" key="1">
    <source>
        <dbReference type="ARBA" id="ARBA00022833"/>
    </source>
</evidence>
<reference evidence="3 4" key="1">
    <citation type="submission" date="2020-08" db="EMBL/GenBank/DDBJ databases">
        <title>Sequencing the genomes of 1000 actinobacteria strains.</title>
        <authorList>
            <person name="Klenk H.-P."/>
        </authorList>
    </citation>
    <scope>NUCLEOTIDE SEQUENCE [LARGE SCALE GENOMIC DNA]</scope>
    <source>
        <strain evidence="3 4">DSM 17294</strain>
    </source>
</reference>
<gene>
    <name evidence="3" type="ORF">HDA44_002134</name>
</gene>
<name>A0A841DJM5_9ACTN</name>
<dbReference type="PANTHER" id="PTHR12993:SF11">
    <property type="entry name" value="N-ACETYLGLUCOSAMINYL-PHOSPHATIDYLINOSITOL DE-N-ACETYLASE"/>
    <property type="match status" value="1"/>
</dbReference>
<dbReference type="SUPFAM" id="SSF102588">
    <property type="entry name" value="LmbE-like"/>
    <property type="match status" value="1"/>
</dbReference>
<accession>A0A841DJM5</accession>
<evidence type="ECO:0000313" key="4">
    <source>
        <dbReference type="Proteomes" id="UP000558997"/>
    </source>
</evidence>
<evidence type="ECO:0008006" key="5">
    <source>
        <dbReference type="Google" id="ProtNLM"/>
    </source>
</evidence>
<dbReference type="Gene3D" id="3.40.50.10320">
    <property type="entry name" value="LmbE-like"/>
    <property type="match status" value="1"/>
</dbReference>
<dbReference type="InterPro" id="IPR024078">
    <property type="entry name" value="LmbE-like_dom_sf"/>
</dbReference>
<evidence type="ECO:0000313" key="3">
    <source>
        <dbReference type="EMBL" id="MBB5978793.1"/>
    </source>
</evidence>
<protein>
    <recommendedName>
        <fullName evidence="5">GlcNAc-PI de-N-acetylase</fullName>
    </recommendedName>
</protein>
<dbReference type="PANTHER" id="PTHR12993">
    <property type="entry name" value="N-ACETYLGLUCOSAMINYL-PHOSPHATIDYLINOSITOL DE-N-ACETYLASE-RELATED"/>
    <property type="match status" value="1"/>
</dbReference>
<proteinExistence type="predicted"/>